<dbReference type="Gene3D" id="3.40.50.300">
    <property type="entry name" value="P-loop containing nucleotide triphosphate hydrolases"/>
    <property type="match status" value="1"/>
</dbReference>
<dbReference type="Pfam" id="PF00005">
    <property type="entry name" value="ABC_tran"/>
    <property type="match status" value="1"/>
</dbReference>
<dbReference type="Proteomes" id="UP001065549">
    <property type="component" value="Unassembled WGS sequence"/>
</dbReference>
<dbReference type="InterPro" id="IPR003593">
    <property type="entry name" value="AAA+_ATPase"/>
</dbReference>
<evidence type="ECO:0000313" key="6">
    <source>
        <dbReference type="Proteomes" id="UP001065549"/>
    </source>
</evidence>
<protein>
    <submittedName>
        <fullName evidence="5">ATP-binding cassette domain-containing protein</fullName>
    </submittedName>
</protein>
<dbReference type="EMBL" id="JAOSHN010000012">
    <property type="protein sequence ID" value="MCU7380654.1"/>
    <property type="molecule type" value="Genomic_DNA"/>
</dbReference>
<comment type="caution">
    <text evidence="5">The sequence shown here is derived from an EMBL/GenBank/DDBJ whole genome shotgun (WGS) entry which is preliminary data.</text>
</comment>
<dbReference type="InterPro" id="IPR050093">
    <property type="entry name" value="ABC_SmlMolc_Importer"/>
</dbReference>
<dbReference type="PANTHER" id="PTHR42781">
    <property type="entry name" value="SPERMIDINE/PUTRESCINE IMPORT ATP-BINDING PROTEIN POTA"/>
    <property type="match status" value="1"/>
</dbReference>
<sequence length="234" mass="26006">MELRFEELTRAYEGKKVLDLKAGAIVSGSRTGVIGPNGAGKSTLLNLIGGLDRADGGRIYYDGQKQIPKNEITQVFQTPYLITTTVEKNIAYPLKLRGWGEDEIEERVAQLCQELDLTGMRKKKAWKLSGGETQKVALARALSFHPRLLLLDEPTANIDPSTTAEIEKMLIKINEEEKTTVVLVTHNLAQAKRTCDRCLFLKSGQLIETGRADQILANPKEELTRKFIAGELLI</sequence>
<keyword evidence="6" id="KW-1185">Reference proteome</keyword>
<dbReference type="AlphaFoldDB" id="A0A9J6QYR8"/>
<dbReference type="InterPro" id="IPR027417">
    <property type="entry name" value="P-loop_NTPase"/>
</dbReference>
<evidence type="ECO:0000256" key="3">
    <source>
        <dbReference type="ARBA" id="ARBA00022840"/>
    </source>
</evidence>
<reference evidence="5" key="1">
    <citation type="submission" date="2022-09" db="EMBL/GenBank/DDBJ databases">
        <title>Culturomic study of gut microbiota in children with autism spectrum disorder.</title>
        <authorList>
            <person name="Efimov B.A."/>
            <person name="Chaplin A.V."/>
            <person name="Sokolova S.R."/>
            <person name="Pikina A.P."/>
            <person name="Korzhanova M."/>
            <person name="Belova V."/>
            <person name="Korostin D."/>
        </authorList>
    </citation>
    <scope>NUCLEOTIDE SEQUENCE</scope>
    <source>
        <strain evidence="5">ASD5510</strain>
    </source>
</reference>
<proteinExistence type="predicted"/>
<dbReference type="PROSITE" id="PS50893">
    <property type="entry name" value="ABC_TRANSPORTER_2"/>
    <property type="match status" value="1"/>
</dbReference>
<evidence type="ECO:0000256" key="2">
    <source>
        <dbReference type="ARBA" id="ARBA00022741"/>
    </source>
</evidence>
<organism evidence="5 6">
    <name type="scientific">Hominibacterium faecale</name>
    <dbReference type="NCBI Taxonomy" id="2839743"/>
    <lineage>
        <taxon>Bacteria</taxon>
        <taxon>Bacillati</taxon>
        <taxon>Bacillota</taxon>
        <taxon>Clostridia</taxon>
        <taxon>Peptostreptococcales</taxon>
        <taxon>Anaerovoracaceae</taxon>
        <taxon>Hominibacterium</taxon>
    </lineage>
</organism>
<dbReference type="SMART" id="SM00382">
    <property type="entry name" value="AAA"/>
    <property type="match status" value="1"/>
</dbReference>
<gene>
    <name evidence="5" type="ORF">OBO34_20275</name>
</gene>
<evidence type="ECO:0000313" key="5">
    <source>
        <dbReference type="EMBL" id="MCU7380654.1"/>
    </source>
</evidence>
<dbReference type="GO" id="GO:0016887">
    <property type="term" value="F:ATP hydrolysis activity"/>
    <property type="evidence" value="ECO:0007669"/>
    <property type="project" value="InterPro"/>
</dbReference>
<feature type="domain" description="ABC transporter" evidence="4">
    <location>
        <begin position="3"/>
        <end position="228"/>
    </location>
</feature>
<dbReference type="PANTHER" id="PTHR42781:SF9">
    <property type="entry name" value="AMINO ACID ABC TRANSPORTER, ATP-BINDING PROTEIN-RELATED"/>
    <property type="match status" value="1"/>
</dbReference>
<keyword evidence="2" id="KW-0547">Nucleotide-binding</keyword>
<evidence type="ECO:0000256" key="1">
    <source>
        <dbReference type="ARBA" id="ARBA00022448"/>
    </source>
</evidence>
<keyword evidence="3 5" id="KW-0067">ATP-binding</keyword>
<name>A0A9J6QYR8_9FIRM</name>
<keyword evidence="1" id="KW-0813">Transport</keyword>
<evidence type="ECO:0000259" key="4">
    <source>
        <dbReference type="PROSITE" id="PS50893"/>
    </source>
</evidence>
<dbReference type="RefSeq" id="WP_253020997.1">
    <property type="nucleotide sequence ID" value="NZ_JAOSHN010000012.1"/>
</dbReference>
<dbReference type="GO" id="GO:0005524">
    <property type="term" value="F:ATP binding"/>
    <property type="evidence" value="ECO:0007669"/>
    <property type="project" value="UniProtKB-KW"/>
</dbReference>
<dbReference type="InterPro" id="IPR003439">
    <property type="entry name" value="ABC_transporter-like_ATP-bd"/>
</dbReference>
<accession>A0A9J6QYR8</accession>
<dbReference type="SUPFAM" id="SSF52540">
    <property type="entry name" value="P-loop containing nucleoside triphosphate hydrolases"/>
    <property type="match status" value="1"/>
</dbReference>